<dbReference type="GO" id="GO:0006629">
    <property type="term" value="P:lipid metabolic process"/>
    <property type="evidence" value="ECO:0007669"/>
    <property type="project" value="InterPro"/>
</dbReference>
<sequence length="547" mass="61672">MQSSFQRISNSVNYGDTCFMSFYASTLSRLSYFDDNKFIQFYNQIIGNVIPTSILSGINKIVLEGDLNNLFNDEYAFNLSSREFQTYSNKEGKQFIDYVAMNMPQNINIITGEMMGTRTYHEVDIATVDQNIKYISLACSNYGNVYIVADKRMPNVIQVIFRGTYSSKTAGSYTKPTSMIPIKITKDSKEAYLYGIYKITTDMLNTIMESIRYLAVNFLGRSEPNSVTVLTFGHSLGGAMTTLFSYLWSKLKTNDFYKRSPYDIFKAPIFCVSLGAPRCMNVYASDDYCKSVQSGLITFKRIVTKGDPVPGLPKKIAGFSHPCSSKEMKADGMRKRVNEDCSDVLSKVPLKPKYDSSIKCEPQNSNIITTYNPLSHTLYFYIMYIKAVDIGKFFKGMVTQREVRRTKTGQTVVRVNIGNQGSLKTAFFVLDHVRDVPSDDARIEKNTESETQGDLLTPDQPTVGGGKVSEDIKMTKELFDIIVSSATEIPQGNDRNLTEPITGQYVNVIDGRPTSTSNTGGKKNKKRKTVRNKKKNKKRTSKRTHKH</sequence>
<feature type="compositionally biased region" description="Polar residues" evidence="1">
    <location>
        <begin position="490"/>
        <end position="505"/>
    </location>
</feature>
<evidence type="ECO:0000256" key="1">
    <source>
        <dbReference type="SAM" id="MobiDB-lite"/>
    </source>
</evidence>
<feature type="region of interest" description="Disordered" evidence="1">
    <location>
        <begin position="490"/>
        <end position="547"/>
    </location>
</feature>
<dbReference type="Gene3D" id="3.40.50.1820">
    <property type="entry name" value="alpha/beta hydrolase"/>
    <property type="match status" value="1"/>
</dbReference>
<dbReference type="InterPro" id="IPR029058">
    <property type="entry name" value="AB_hydrolase_fold"/>
</dbReference>
<evidence type="ECO:0000313" key="3">
    <source>
        <dbReference type="EMBL" id="QHS95722.1"/>
    </source>
</evidence>
<feature type="region of interest" description="Disordered" evidence="1">
    <location>
        <begin position="443"/>
        <end position="467"/>
    </location>
</feature>
<evidence type="ECO:0000259" key="2">
    <source>
        <dbReference type="Pfam" id="PF01764"/>
    </source>
</evidence>
<name>A0A6C0BUK5_9ZZZZ</name>
<dbReference type="AlphaFoldDB" id="A0A6C0BUK5"/>
<proteinExistence type="predicted"/>
<reference evidence="3" key="1">
    <citation type="journal article" date="2020" name="Nature">
        <title>Giant virus diversity and host interactions through global metagenomics.</title>
        <authorList>
            <person name="Schulz F."/>
            <person name="Roux S."/>
            <person name="Paez-Espino D."/>
            <person name="Jungbluth S."/>
            <person name="Walsh D.A."/>
            <person name="Denef V.J."/>
            <person name="McMahon K.D."/>
            <person name="Konstantinidis K.T."/>
            <person name="Eloe-Fadrosh E.A."/>
            <person name="Kyrpides N.C."/>
            <person name="Woyke T."/>
        </authorList>
    </citation>
    <scope>NUCLEOTIDE SEQUENCE</scope>
    <source>
        <strain evidence="3">GVMAG-M-3300018868-6</strain>
    </source>
</reference>
<accession>A0A6C0BUK5</accession>
<organism evidence="3">
    <name type="scientific">viral metagenome</name>
    <dbReference type="NCBI Taxonomy" id="1070528"/>
    <lineage>
        <taxon>unclassified sequences</taxon>
        <taxon>metagenomes</taxon>
        <taxon>organismal metagenomes</taxon>
    </lineage>
</organism>
<feature type="compositionally biased region" description="Basic residues" evidence="1">
    <location>
        <begin position="522"/>
        <end position="547"/>
    </location>
</feature>
<dbReference type="EMBL" id="MN739256">
    <property type="protein sequence ID" value="QHS95722.1"/>
    <property type="molecule type" value="Genomic_DNA"/>
</dbReference>
<dbReference type="InterPro" id="IPR002921">
    <property type="entry name" value="Fungal_lipase-type"/>
</dbReference>
<dbReference type="CDD" id="cd00741">
    <property type="entry name" value="Lipase"/>
    <property type="match status" value="1"/>
</dbReference>
<dbReference type="Pfam" id="PF01764">
    <property type="entry name" value="Lipase_3"/>
    <property type="match status" value="1"/>
</dbReference>
<feature type="domain" description="Fungal lipase-type" evidence="2">
    <location>
        <begin position="159"/>
        <end position="314"/>
    </location>
</feature>
<dbReference type="SUPFAM" id="SSF53474">
    <property type="entry name" value="alpha/beta-Hydrolases"/>
    <property type="match status" value="1"/>
</dbReference>
<protein>
    <recommendedName>
        <fullName evidence="2">Fungal lipase-type domain-containing protein</fullName>
    </recommendedName>
</protein>